<protein>
    <submittedName>
        <fullName evidence="1">Uncharacterized protein</fullName>
    </submittedName>
</protein>
<evidence type="ECO:0000313" key="1">
    <source>
        <dbReference type="EMBL" id="CDW34884.1"/>
    </source>
</evidence>
<dbReference type="EMBL" id="HACA01017523">
    <property type="protein sequence ID" value="CDW34884.1"/>
    <property type="molecule type" value="Transcribed_RNA"/>
</dbReference>
<name>A0A0K2U9J0_LEPSM</name>
<sequence>MLFMSWVFQNYEHQPTITTYEVNCVAYHED</sequence>
<reference evidence="1" key="1">
    <citation type="submission" date="2014-05" db="EMBL/GenBank/DDBJ databases">
        <authorList>
            <person name="Chronopoulou M."/>
        </authorList>
    </citation>
    <scope>NUCLEOTIDE SEQUENCE</scope>
    <source>
        <tissue evidence="1">Whole organism</tissue>
    </source>
</reference>
<dbReference type="AlphaFoldDB" id="A0A0K2U9J0"/>
<organism evidence="1">
    <name type="scientific">Lepeophtheirus salmonis</name>
    <name type="common">Salmon louse</name>
    <name type="synonym">Caligus salmonis</name>
    <dbReference type="NCBI Taxonomy" id="72036"/>
    <lineage>
        <taxon>Eukaryota</taxon>
        <taxon>Metazoa</taxon>
        <taxon>Ecdysozoa</taxon>
        <taxon>Arthropoda</taxon>
        <taxon>Crustacea</taxon>
        <taxon>Multicrustacea</taxon>
        <taxon>Hexanauplia</taxon>
        <taxon>Copepoda</taxon>
        <taxon>Siphonostomatoida</taxon>
        <taxon>Caligidae</taxon>
        <taxon>Lepeophtheirus</taxon>
    </lineage>
</organism>
<proteinExistence type="predicted"/>
<accession>A0A0K2U9J0</accession>